<comment type="similarity">
    <text evidence="1">Belongs to the methylmalonyl-CoA epimerase family.</text>
</comment>
<dbReference type="CDD" id="cd07249">
    <property type="entry name" value="MMCE"/>
    <property type="match status" value="1"/>
</dbReference>
<dbReference type="STRING" id="1312852.EG19_04670"/>
<sequence>MICGLHHVGIAVHNLDEAAGAYRALGLSVEKVETVEGEQVRVAFIPVGDTHIELLEPTGASSPVARFLEKRGPGVHHLCFVVDDVAQAMAQARAAGLLLLDETPRVGAGGSRVCFIHPKSTGGVLLELWQDDHA</sequence>
<evidence type="ECO:0000313" key="5">
    <source>
        <dbReference type="Proteomes" id="UP000027284"/>
    </source>
</evidence>
<protein>
    <submittedName>
        <fullName evidence="4">Methylmalonyl-CoA epimerase</fullName>
    </submittedName>
</protein>
<dbReference type="GO" id="GO:0046872">
    <property type="term" value="F:metal ion binding"/>
    <property type="evidence" value="ECO:0007669"/>
    <property type="project" value="UniProtKB-KW"/>
</dbReference>
<dbReference type="PROSITE" id="PS51819">
    <property type="entry name" value="VOC"/>
    <property type="match status" value="1"/>
</dbReference>
<dbReference type="InterPro" id="IPR029068">
    <property type="entry name" value="Glyas_Bleomycin-R_OHBP_Dase"/>
</dbReference>
<dbReference type="SUPFAM" id="SSF54593">
    <property type="entry name" value="Glyoxalase/Bleomycin resistance protein/Dihydroxybiphenyl dioxygenase"/>
    <property type="match status" value="1"/>
</dbReference>
<dbReference type="NCBIfam" id="TIGR03081">
    <property type="entry name" value="metmalonyl_epim"/>
    <property type="match status" value="1"/>
</dbReference>
<dbReference type="InterPro" id="IPR051785">
    <property type="entry name" value="MMCE/EMCE_epimerase"/>
</dbReference>
<feature type="domain" description="VOC" evidence="3">
    <location>
        <begin position="4"/>
        <end position="131"/>
    </location>
</feature>
<dbReference type="GO" id="GO:0046491">
    <property type="term" value="P:L-methylmalonyl-CoA metabolic process"/>
    <property type="evidence" value="ECO:0007669"/>
    <property type="project" value="TreeGrafter"/>
</dbReference>
<dbReference type="PANTHER" id="PTHR43048">
    <property type="entry name" value="METHYLMALONYL-COA EPIMERASE"/>
    <property type="match status" value="1"/>
</dbReference>
<evidence type="ECO:0000259" key="3">
    <source>
        <dbReference type="PROSITE" id="PS51819"/>
    </source>
</evidence>
<proteinExistence type="inferred from homology"/>
<comment type="caution">
    <text evidence="4">The sequence shown here is derived from an EMBL/GenBank/DDBJ whole genome shotgun (WGS) entry which is preliminary data.</text>
</comment>
<dbReference type="Proteomes" id="UP000027284">
    <property type="component" value="Unassembled WGS sequence"/>
</dbReference>
<evidence type="ECO:0000256" key="2">
    <source>
        <dbReference type="ARBA" id="ARBA00022723"/>
    </source>
</evidence>
<dbReference type="Gene3D" id="3.10.180.10">
    <property type="entry name" value="2,3-Dihydroxybiphenyl 1,2-Dioxygenase, domain 1"/>
    <property type="match status" value="1"/>
</dbReference>
<keyword evidence="5" id="KW-1185">Reference proteome</keyword>
<organism evidence="4 5">
    <name type="scientific">Thermoanaerobaculum aquaticum</name>
    <dbReference type="NCBI Taxonomy" id="1312852"/>
    <lineage>
        <taxon>Bacteria</taxon>
        <taxon>Pseudomonadati</taxon>
        <taxon>Acidobacteriota</taxon>
        <taxon>Thermoanaerobaculia</taxon>
        <taxon>Thermoanaerobaculales</taxon>
        <taxon>Thermoanaerobaculaceae</taxon>
        <taxon>Thermoanaerobaculum</taxon>
    </lineage>
</organism>
<dbReference type="Pfam" id="PF13669">
    <property type="entry name" value="Glyoxalase_4"/>
    <property type="match status" value="1"/>
</dbReference>
<dbReference type="AlphaFoldDB" id="A0A062XYC4"/>
<gene>
    <name evidence="4" type="ORF">EG19_04670</name>
</gene>
<accession>A0A062XYC4</accession>
<name>A0A062XYC4_9BACT</name>
<reference evidence="4 5" key="1">
    <citation type="submission" date="2014-04" db="EMBL/GenBank/DDBJ databases">
        <title>The Genome Sequence of Thermoanaerobaculum aquaticum MP-01, The First Cultivated Group 23 Acidobacterium.</title>
        <authorList>
            <person name="Stamps B.W."/>
            <person name="Losey N.A."/>
            <person name="Lawson P.A."/>
            <person name="Stevenson B.S."/>
        </authorList>
    </citation>
    <scope>NUCLEOTIDE SEQUENCE [LARGE SCALE GENOMIC DNA]</scope>
    <source>
        <strain evidence="4 5">MP-01</strain>
    </source>
</reference>
<evidence type="ECO:0000256" key="1">
    <source>
        <dbReference type="ARBA" id="ARBA00009308"/>
    </source>
</evidence>
<keyword evidence="2" id="KW-0479">Metal-binding</keyword>
<dbReference type="InterPro" id="IPR037523">
    <property type="entry name" value="VOC_core"/>
</dbReference>
<dbReference type="OrthoDB" id="9788468at2"/>
<dbReference type="PANTHER" id="PTHR43048:SF3">
    <property type="entry name" value="METHYLMALONYL-COA EPIMERASE, MITOCHONDRIAL"/>
    <property type="match status" value="1"/>
</dbReference>
<dbReference type="InterPro" id="IPR017515">
    <property type="entry name" value="MeMalonyl-CoA_epimerase"/>
</dbReference>
<dbReference type="GO" id="GO:0004493">
    <property type="term" value="F:methylmalonyl-CoA epimerase activity"/>
    <property type="evidence" value="ECO:0007669"/>
    <property type="project" value="TreeGrafter"/>
</dbReference>
<dbReference type="EMBL" id="JMFG01000020">
    <property type="protein sequence ID" value="KDA53505.1"/>
    <property type="molecule type" value="Genomic_DNA"/>
</dbReference>
<evidence type="ECO:0000313" key="4">
    <source>
        <dbReference type="EMBL" id="KDA53505.1"/>
    </source>
</evidence>